<sequence length="318" mass="33090">MSGPHHPAGAGRLPPLDFLRVFEAAARHRHFAAAAAELGVTPSAVSHRIRALEEALGIALFRREGKGVGLTEAGRRLAPAVADGLASFHAGLDALRPTPLPGDPFVVSASPSVVVKWLVPHLDEFRAAYPAIPIAIRTDREVPDLGAGAAACAIHYGLGMVPGCLSVRLAGNQVAPMASPDFIARHGRIDSIRDLAGLTLLHDSGALEAESGLYDWARYLGAAGGGDTIDLRSGLHFDSSADVLNAAVAGAGVALGKTALARDDLATGRLRILFQPALDEPLAYFFVTSAGAGDDPRVAPFRDWLAERFGDAASSDPV</sequence>
<name>A0A1Y5TUW6_9PROT</name>
<dbReference type="GO" id="GO:0006351">
    <property type="term" value="P:DNA-templated transcription"/>
    <property type="evidence" value="ECO:0007669"/>
    <property type="project" value="TreeGrafter"/>
</dbReference>
<dbReference type="InterPro" id="IPR036388">
    <property type="entry name" value="WH-like_DNA-bd_sf"/>
</dbReference>
<dbReference type="SUPFAM" id="SSF46785">
    <property type="entry name" value="Winged helix' DNA-binding domain"/>
    <property type="match status" value="1"/>
</dbReference>
<evidence type="ECO:0000259" key="5">
    <source>
        <dbReference type="PROSITE" id="PS50931"/>
    </source>
</evidence>
<gene>
    <name evidence="6" type="primary">gcvA_9</name>
    <name evidence="6" type="ORF">OCH7691_03639</name>
</gene>
<dbReference type="InParanoid" id="A0A1Y5TUW6"/>
<dbReference type="GO" id="GO:0003700">
    <property type="term" value="F:DNA-binding transcription factor activity"/>
    <property type="evidence" value="ECO:0007669"/>
    <property type="project" value="InterPro"/>
</dbReference>
<dbReference type="PANTHER" id="PTHR30537">
    <property type="entry name" value="HTH-TYPE TRANSCRIPTIONAL REGULATOR"/>
    <property type="match status" value="1"/>
</dbReference>
<evidence type="ECO:0000313" key="7">
    <source>
        <dbReference type="Proteomes" id="UP000193200"/>
    </source>
</evidence>
<accession>A0A1Y5TUW6</accession>
<keyword evidence="7" id="KW-1185">Reference proteome</keyword>
<proteinExistence type="inferred from homology"/>
<evidence type="ECO:0000256" key="4">
    <source>
        <dbReference type="ARBA" id="ARBA00023163"/>
    </source>
</evidence>
<reference evidence="6 7" key="1">
    <citation type="submission" date="2017-03" db="EMBL/GenBank/DDBJ databases">
        <authorList>
            <person name="Afonso C.L."/>
            <person name="Miller P.J."/>
            <person name="Scott M.A."/>
            <person name="Spackman E."/>
            <person name="Goraichik I."/>
            <person name="Dimitrov K.M."/>
            <person name="Suarez D.L."/>
            <person name="Swayne D.E."/>
        </authorList>
    </citation>
    <scope>NUCLEOTIDE SEQUENCE [LARGE SCALE GENOMIC DNA]</scope>
    <source>
        <strain evidence="6 7">CECT 7691</strain>
    </source>
</reference>
<comment type="similarity">
    <text evidence="1">Belongs to the LysR transcriptional regulatory family.</text>
</comment>
<dbReference type="PANTHER" id="PTHR30537:SF74">
    <property type="entry name" value="HTH-TYPE TRANSCRIPTIONAL REGULATOR TRPI"/>
    <property type="match status" value="1"/>
</dbReference>
<dbReference type="OrthoDB" id="9813056at2"/>
<dbReference type="RefSeq" id="WP_085884966.1">
    <property type="nucleotide sequence ID" value="NZ_FWFR01000003.1"/>
</dbReference>
<evidence type="ECO:0000256" key="1">
    <source>
        <dbReference type="ARBA" id="ARBA00009437"/>
    </source>
</evidence>
<keyword evidence="4" id="KW-0804">Transcription</keyword>
<evidence type="ECO:0000256" key="3">
    <source>
        <dbReference type="ARBA" id="ARBA00023125"/>
    </source>
</evidence>
<feature type="domain" description="HTH lysR-type" evidence="5">
    <location>
        <begin position="16"/>
        <end position="71"/>
    </location>
</feature>
<evidence type="ECO:0000313" key="6">
    <source>
        <dbReference type="EMBL" id="SLN73682.1"/>
    </source>
</evidence>
<evidence type="ECO:0000256" key="2">
    <source>
        <dbReference type="ARBA" id="ARBA00023015"/>
    </source>
</evidence>
<dbReference type="Gene3D" id="3.40.190.10">
    <property type="entry name" value="Periplasmic binding protein-like II"/>
    <property type="match status" value="2"/>
</dbReference>
<dbReference type="GO" id="GO:0043565">
    <property type="term" value="F:sequence-specific DNA binding"/>
    <property type="evidence" value="ECO:0007669"/>
    <property type="project" value="TreeGrafter"/>
</dbReference>
<dbReference type="Gene3D" id="1.10.10.10">
    <property type="entry name" value="Winged helix-like DNA-binding domain superfamily/Winged helix DNA-binding domain"/>
    <property type="match status" value="1"/>
</dbReference>
<dbReference type="SUPFAM" id="SSF53850">
    <property type="entry name" value="Periplasmic binding protein-like II"/>
    <property type="match status" value="1"/>
</dbReference>
<dbReference type="Pfam" id="PF03466">
    <property type="entry name" value="LysR_substrate"/>
    <property type="match status" value="1"/>
</dbReference>
<dbReference type="InterPro" id="IPR005119">
    <property type="entry name" value="LysR_subst-bd"/>
</dbReference>
<protein>
    <submittedName>
        <fullName evidence="6">Glycine cleavage system transcriptional activator</fullName>
    </submittedName>
</protein>
<dbReference type="EMBL" id="FWFR01000003">
    <property type="protein sequence ID" value="SLN73682.1"/>
    <property type="molecule type" value="Genomic_DNA"/>
</dbReference>
<dbReference type="PROSITE" id="PS50931">
    <property type="entry name" value="HTH_LYSR"/>
    <property type="match status" value="1"/>
</dbReference>
<dbReference type="InterPro" id="IPR058163">
    <property type="entry name" value="LysR-type_TF_proteobact-type"/>
</dbReference>
<keyword evidence="2" id="KW-0805">Transcription regulation</keyword>
<organism evidence="6 7">
    <name type="scientific">Oceanibacterium hippocampi</name>
    <dbReference type="NCBI Taxonomy" id="745714"/>
    <lineage>
        <taxon>Bacteria</taxon>
        <taxon>Pseudomonadati</taxon>
        <taxon>Pseudomonadota</taxon>
        <taxon>Alphaproteobacteria</taxon>
        <taxon>Sneathiellales</taxon>
        <taxon>Sneathiellaceae</taxon>
        <taxon>Oceanibacterium</taxon>
    </lineage>
</organism>
<dbReference type="FunFam" id="1.10.10.10:FF:000001">
    <property type="entry name" value="LysR family transcriptional regulator"/>
    <property type="match status" value="1"/>
</dbReference>
<dbReference type="Proteomes" id="UP000193200">
    <property type="component" value="Unassembled WGS sequence"/>
</dbReference>
<dbReference type="Pfam" id="PF00126">
    <property type="entry name" value="HTH_1"/>
    <property type="match status" value="1"/>
</dbReference>
<dbReference type="InterPro" id="IPR036390">
    <property type="entry name" value="WH_DNA-bd_sf"/>
</dbReference>
<dbReference type="AlphaFoldDB" id="A0A1Y5TUW6"/>
<keyword evidence="3" id="KW-0238">DNA-binding</keyword>
<dbReference type="InterPro" id="IPR000847">
    <property type="entry name" value="LysR_HTH_N"/>
</dbReference>
<dbReference type="PRINTS" id="PR00039">
    <property type="entry name" value="HTHLYSR"/>
</dbReference>